<comment type="subcellular location">
    <subcellularLocation>
        <location evidence="1">Cell membrane</location>
        <topology evidence="1">Multi-pass membrane protein</topology>
    </subcellularLocation>
</comment>
<feature type="transmembrane region" description="Helical" evidence="8">
    <location>
        <begin position="257"/>
        <end position="274"/>
    </location>
</feature>
<evidence type="ECO:0000256" key="3">
    <source>
        <dbReference type="ARBA" id="ARBA00022676"/>
    </source>
</evidence>
<keyword evidence="5 8" id="KW-0812">Transmembrane</keyword>
<evidence type="ECO:0000259" key="9">
    <source>
        <dbReference type="Pfam" id="PF13231"/>
    </source>
</evidence>
<dbReference type="Proteomes" id="UP000245812">
    <property type="component" value="Unassembled WGS sequence"/>
</dbReference>
<evidence type="ECO:0000256" key="6">
    <source>
        <dbReference type="ARBA" id="ARBA00022989"/>
    </source>
</evidence>
<dbReference type="AlphaFoldDB" id="A0A316HVA7"/>
<accession>A0A316HVA7</accession>
<dbReference type="GO" id="GO:0009103">
    <property type="term" value="P:lipopolysaccharide biosynthetic process"/>
    <property type="evidence" value="ECO:0007669"/>
    <property type="project" value="UniProtKB-ARBA"/>
</dbReference>
<feature type="transmembrane region" description="Helical" evidence="8">
    <location>
        <begin position="20"/>
        <end position="38"/>
    </location>
</feature>
<feature type="transmembrane region" description="Helical" evidence="8">
    <location>
        <begin position="165"/>
        <end position="195"/>
    </location>
</feature>
<feature type="domain" description="Glycosyltransferase RgtA/B/C/D-like" evidence="9">
    <location>
        <begin position="65"/>
        <end position="216"/>
    </location>
</feature>
<feature type="transmembrane region" description="Helical" evidence="8">
    <location>
        <begin position="89"/>
        <end position="110"/>
    </location>
</feature>
<dbReference type="InterPro" id="IPR038731">
    <property type="entry name" value="RgtA/B/C-like"/>
</dbReference>
<comment type="caution">
    <text evidence="10">The sequence shown here is derived from an EMBL/GenBank/DDBJ whole genome shotgun (WGS) entry which is preliminary data.</text>
</comment>
<evidence type="ECO:0000256" key="8">
    <source>
        <dbReference type="SAM" id="Phobius"/>
    </source>
</evidence>
<dbReference type="GO" id="GO:0005886">
    <property type="term" value="C:plasma membrane"/>
    <property type="evidence" value="ECO:0007669"/>
    <property type="project" value="UniProtKB-SubCell"/>
</dbReference>
<evidence type="ECO:0000256" key="4">
    <source>
        <dbReference type="ARBA" id="ARBA00022679"/>
    </source>
</evidence>
<feature type="transmembrane region" description="Helical" evidence="8">
    <location>
        <begin position="286"/>
        <end position="307"/>
    </location>
</feature>
<evidence type="ECO:0000256" key="1">
    <source>
        <dbReference type="ARBA" id="ARBA00004651"/>
    </source>
</evidence>
<evidence type="ECO:0000256" key="2">
    <source>
        <dbReference type="ARBA" id="ARBA00022475"/>
    </source>
</evidence>
<proteinExistence type="predicted"/>
<name>A0A316HVA7_9GAMM</name>
<evidence type="ECO:0000256" key="7">
    <source>
        <dbReference type="ARBA" id="ARBA00023136"/>
    </source>
</evidence>
<evidence type="ECO:0000313" key="10">
    <source>
        <dbReference type="EMBL" id="PWK85363.1"/>
    </source>
</evidence>
<sequence>MGRERGAGVRGSVAAAAARWRAAFVALFVPLSAAKLWLACTLPPFGDEAFYWQESRHPAWGYSDLPPLTAWLVRLGEATAGHGAFGTRWPFLLLGGLLPWLLVAFARRAFGDARAAWQAGLLSLLLPLAGTLGVLALPDVPLTLAILLALYALLRAMAEDRAWQWLLLGAALAACWLTHYRAAMPLLVGLLLCVLTPRGRALWRRPGLWLALAAMAPGLVPLAVSNWQQRGAGVAFQLVERNPWRFHADALAQPLEQALACTPVLYALLLWAAWRAWRRRGEGAPWDLLAVSSLGFVGLYFALGLFADDLRFRAHWPLPGYLPLLAALPVLWRERDWRLAPWLAGAVAALGLLAGLAYLGLAASGQGAQRLAGLKAFPSNFVGWREGARAADALLDGRPAVVVADNFMLAAELDFQWNGQRPVYALDSPLNAKHGRAPQLAVWRRDEAALRAAHAGEAVLLAVDETALRERERLDWLGSLCGRLDGLRPLRRLDLFGGAKRIAFYEGTVPAAAKPAGDPAACVVWREAHVAQYGND</sequence>
<dbReference type="GO" id="GO:0016763">
    <property type="term" value="F:pentosyltransferase activity"/>
    <property type="evidence" value="ECO:0007669"/>
    <property type="project" value="TreeGrafter"/>
</dbReference>
<keyword evidence="3 10" id="KW-0328">Glycosyltransferase</keyword>
<feature type="transmembrane region" description="Helical" evidence="8">
    <location>
        <begin position="122"/>
        <end position="153"/>
    </location>
</feature>
<feature type="transmembrane region" description="Helical" evidence="8">
    <location>
        <begin position="313"/>
        <end position="332"/>
    </location>
</feature>
<organism evidence="10 11">
    <name type="scientific">Fulvimonas soli</name>
    <dbReference type="NCBI Taxonomy" id="155197"/>
    <lineage>
        <taxon>Bacteria</taxon>
        <taxon>Pseudomonadati</taxon>
        <taxon>Pseudomonadota</taxon>
        <taxon>Gammaproteobacteria</taxon>
        <taxon>Lysobacterales</taxon>
        <taxon>Rhodanobacteraceae</taxon>
        <taxon>Fulvimonas</taxon>
    </lineage>
</organism>
<keyword evidence="4 10" id="KW-0808">Transferase</keyword>
<evidence type="ECO:0000313" key="11">
    <source>
        <dbReference type="Proteomes" id="UP000245812"/>
    </source>
</evidence>
<keyword evidence="7 8" id="KW-0472">Membrane</keyword>
<dbReference type="PANTHER" id="PTHR33908">
    <property type="entry name" value="MANNOSYLTRANSFERASE YKCB-RELATED"/>
    <property type="match status" value="1"/>
</dbReference>
<gene>
    <name evidence="10" type="ORF">C7456_109140</name>
</gene>
<dbReference type="EMBL" id="QGHC01000009">
    <property type="protein sequence ID" value="PWK85363.1"/>
    <property type="molecule type" value="Genomic_DNA"/>
</dbReference>
<dbReference type="PANTHER" id="PTHR33908:SF11">
    <property type="entry name" value="MEMBRANE PROTEIN"/>
    <property type="match status" value="1"/>
</dbReference>
<protein>
    <submittedName>
        <fullName evidence="10">Dolichyl-phosphate-mannose-protein mannosyltransferase</fullName>
    </submittedName>
</protein>
<feature type="transmembrane region" description="Helical" evidence="8">
    <location>
        <begin position="339"/>
        <end position="361"/>
    </location>
</feature>
<keyword evidence="11" id="KW-1185">Reference proteome</keyword>
<feature type="transmembrane region" description="Helical" evidence="8">
    <location>
        <begin position="207"/>
        <end position="224"/>
    </location>
</feature>
<dbReference type="InterPro" id="IPR050297">
    <property type="entry name" value="LipidA_mod_glycosyltrf_83"/>
</dbReference>
<evidence type="ECO:0000256" key="5">
    <source>
        <dbReference type="ARBA" id="ARBA00022692"/>
    </source>
</evidence>
<keyword evidence="6 8" id="KW-1133">Transmembrane helix</keyword>
<keyword evidence="2" id="KW-1003">Cell membrane</keyword>
<reference evidence="10 11" key="1">
    <citation type="submission" date="2018-05" db="EMBL/GenBank/DDBJ databases">
        <title>Genomic Encyclopedia of Type Strains, Phase IV (KMG-IV): sequencing the most valuable type-strain genomes for metagenomic binning, comparative biology and taxonomic classification.</title>
        <authorList>
            <person name="Goeker M."/>
        </authorList>
    </citation>
    <scope>NUCLEOTIDE SEQUENCE [LARGE SCALE GENOMIC DNA]</scope>
    <source>
        <strain evidence="10 11">DSM 14263</strain>
    </source>
</reference>
<dbReference type="Pfam" id="PF13231">
    <property type="entry name" value="PMT_2"/>
    <property type="match status" value="1"/>
</dbReference>